<dbReference type="EMBL" id="CP013107">
    <property type="protein sequence ID" value="APG90174.1"/>
    <property type="molecule type" value="Genomic_DNA"/>
</dbReference>
<dbReference type="AlphaFoldDB" id="A0A1L3LJ97"/>
<dbReference type="Pfam" id="PF00990">
    <property type="entry name" value="GGDEF"/>
    <property type="match status" value="1"/>
</dbReference>
<dbReference type="RefSeq" id="WP_064252113.1">
    <property type="nucleotide sequence ID" value="NZ_CP013107.1"/>
</dbReference>
<sequence length="447" mass="48930">MMIAELAINNGHRPDRLPFVDPLTGLGNAEQLRHKVCELAAERASDPAPFTIGLANLDGFKPINDLFGPEAGDRILRQVAQRLSACVPEGATVIRTADDEFALVLPLVFERKGAEKLGQMLKEILSAPFDLGDRTVRLSASFGFAVYPFAGAVFEELLKSADTALYRSKRRGRGQITVYSQEIAQEMKRATQLEQALRNAIIAEEIDVHFQPIVDLRNDGVVGFEALARWCDPDFGYVSPSVFVPLAEERGFIEALAEMLLRKAAQTALAWPKELFLSFNLSSAQLMDPATSGRLLAIVNQVGLDPRRLELEITETAVMADADVAQKIVSELRAAGVRVSLDDFGTGQSSLCRLRDFSFDKVKIDRAFVSRISADRASEHIVRAIVSMCEGLELEVVAEGIEDISEVLKLKALGCGMGQGYFYGKPADAVATMRYLSGRHRDAAAAR</sequence>
<evidence type="ECO:0000313" key="1">
    <source>
        <dbReference type="EMBL" id="APG90174.1"/>
    </source>
</evidence>
<dbReference type="PANTHER" id="PTHR44757:SF2">
    <property type="entry name" value="BIOFILM ARCHITECTURE MAINTENANCE PROTEIN MBAA"/>
    <property type="match status" value="1"/>
</dbReference>
<dbReference type="SUPFAM" id="SSF141868">
    <property type="entry name" value="EAL domain-like"/>
    <property type="match status" value="1"/>
</dbReference>
<keyword evidence="2" id="KW-1185">Reference proteome</keyword>
<dbReference type="PROSITE" id="PS50887">
    <property type="entry name" value="GGDEF"/>
    <property type="match status" value="1"/>
</dbReference>
<organism evidence="1 2">
    <name type="scientific">Sinorhizobium americanum</name>
    <dbReference type="NCBI Taxonomy" id="194963"/>
    <lineage>
        <taxon>Bacteria</taxon>
        <taxon>Pseudomonadati</taxon>
        <taxon>Pseudomonadota</taxon>
        <taxon>Alphaproteobacteria</taxon>
        <taxon>Hyphomicrobiales</taxon>
        <taxon>Rhizobiaceae</taxon>
        <taxon>Sinorhizobium/Ensifer group</taxon>
        <taxon>Sinorhizobium</taxon>
    </lineage>
</organism>
<dbReference type="OrthoDB" id="9814202at2"/>
<dbReference type="Gene3D" id="3.30.70.270">
    <property type="match status" value="1"/>
</dbReference>
<dbReference type="InterPro" id="IPR043128">
    <property type="entry name" value="Rev_trsase/Diguanyl_cyclase"/>
</dbReference>
<dbReference type="KEGG" id="same:SAMCFNEI73_Ch0852"/>
<dbReference type="SMART" id="SM00267">
    <property type="entry name" value="GGDEF"/>
    <property type="match status" value="1"/>
</dbReference>
<gene>
    <name evidence="1" type="ORF">SAMCFNEI73_Ch0852</name>
</gene>
<proteinExistence type="predicted"/>
<dbReference type="SUPFAM" id="SSF55073">
    <property type="entry name" value="Nucleotide cyclase"/>
    <property type="match status" value="1"/>
</dbReference>
<dbReference type="NCBIfam" id="TIGR00254">
    <property type="entry name" value="GGDEF"/>
    <property type="match status" value="1"/>
</dbReference>
<dbReference type="InterPro" id="IPR029787">
    <property type="entry name" value="Nucleotide_cyclase"/>
</dbReference>
<evidence type="ECO:0000313" key="2">
    <source>
        <dbReference type="Proteomes" id="UP000182306"/>
    </source>
</evidence>
<dbReference type="STRING" id="194963.SAMCFNEI73_Ch0852"/>
<dbReference type="InterPro" id="IPR001633">
    <property type="entry name" value="EAL_dom"/>
</dbReference>
<dbReference type="CDD" id="cd01949">
    <property type="entry name" value="GGDEF"/>
    <property type="match status" value="1"/>
</dbReference>
<dbReference type="InterPro" id="IPR052155">
    <property type="entry name" value="Biofilm_reg_signaling"/>
</dbReference>
<dbReference type="PROSITE" id="PS50883">
    <property type="entry name" value="EAL"/>
    <property type="match status" value="1"/>
</dbReference>
<accession>A0A1L3LJ97</accession>
<dbReference type="InterPro" id="IPR000160">
    <property type="entry name" value="GGDEF_dom"/>
</dbReference>
<dbReference type="SMART" id="SM00052">
    <property type="entry name" value="EAL"/>
    <property type="match status" value="1"/>
</dbReference>
<dbReference type="Gene3D" id="3.20.20.450">
    <property type="entry name" value="EAL domain"/>
    <property type="match status" value="1"/>
</dbReference>
<protein>
    <submittedName>
        <fullName evidence="1">Signaling protein</fullName>
    </submittedName>
</protein>
<dbReference type="PANTHER" id="PTHR44757">
    <property type="entry name" value="DIGUANYLATE CYCLASE DGCP"/>
    <property type="match status" value="1"/>
</dbReference>
<dbReference type="Pfam" id="PF00563">
    <property type="entry name" value="EAL"/>
    <property type="match status" value="1"/>
</dbReference>
<reference evidence="1 2" key="1">
    <citation type="submission" date="2015-10" db="EMBL/GenBank/DDBJ databases">
        <title>Genomic differences between typical nodule nitrogen-fixing rhizobial strains and those coming from bean seeds.</title>
        <authorList>
            <person name="Peralta H."/>
            <person name="Aguilar-Vera A."/>
            <person name="Diaz R."/>
            <person name="Mora Y."/>
            <person name="Martinez-Batallar G."/>
            <person name="Salazar E."/>
            <person name="Vargas-Lagunas C."/>
            <person name="Encarnacion S."/>
            <person name="Girard L."/>
            <person name="Mora J."/>
        </authorList>
    </citation>
    <scope>NUCLEOTIDE SEQUENCE [LARGE SCALE GENOMIC DNA]</scope>
    <source>
        <strain evidence="1 2">CFNEI 73</strain>
    </source>
</reference>
<name>A0A1L3LJ97_9HYPH</name>
<dbReference type="CDD" id="cd01948">
    <property type="entry name" value="EAL"/>
    <property type="match status" value="1"/>
</dbReference>
<dbReference type="InterPro" id="IPR035919">
    <property type="entry name" value="EAL_sf"/>
</dbReference>
<dbReference type="Proteomes" id="UP000182306">
    <property type="component" value="Chromosome"/>
</dbReference>